<dbReference type="RefSeq" id="WP_380206168.1">
    <property type="nucleotide sequence ID" value="NZ_JBHTEK010000001.1"/>
</dbReference>
<keyword evidence="2" id="KW-1185">Reference proteome</keyword>
<name>A0ABW2U7A7_9BACT</name>
<dbReference type="PANTHER" id="PTHR34220">
    <property type="entry name" value="SENSOR HISTIDINE KINASE YPDA"/>
    <property type="match status" value="1"/>
</dbReference>
<dbReference type="InterPro" id="IPR036890">
    <property type="entry name" value="HATPase_C_sf"/>
</dbReference>
<sequence length="139" mass="15437">MPLAEELRFAESYLYLQKTRLGDALAVEMDLPPARELASFFVPPLALQLLLENVVKHNTAFQADPLRIVVHLDVAAQTLTVRNTLRPRRLPPEEKSGLGLKNLAARYAFLTSKPLVVTEENGEFVVTLPLLTMSESVNG</sequence>
<protein>
    <recommendedName>
        <fullName evidence="3">Signal transduction histidine kinase internal region domain-containing protein</fullName>
    </recommendedName>
</protein>
<accession>A0ABW2U7A7</accession>
<dbReference type="PANTHER" id="PTHR34220:SF7">
    <property type="entry name" value="SENSOR HISTIDINE KINASE YPDA"/>
    <property type="match status" value="1"/>
</dbReference>
<dbReference type="EMBL" id="JBHTEK010000001">
    <property type="protein sequence ID" value="MFC7668272.1"/>
    <property type="molecule type" value="Genomic_DNA"/>
</dbReference>
<dbReference type="Gene3D" id="3.30.565.10">
    <property type="entry name" value="Histidine kinase-like ATPase, C-terminal domain"/>
    <property type="match status" value="1"/>
</dbReference>
<gene>
    <name evidence="1" type="ORF">ACFQT0_13460</name>
</gene>
<dbReference type="InterPro" id="IPR050640">
    <property type="entry name" value="Bact_2-comp_sensor_kinase"/>
</dbReference>
<organism evidence="1 2">
    <name type="scientific">Hymenobacter humi</name>
    <dbReference type="NCBI Taxonomy" id="1411620"/>
    <lineage>
        <taxon>Bacteria</taxon>
        <taxon>Pseudomonadati</taxon>
        <taxon>Bacteroidota</taxon>
        <taxon>Cytophagia</taxon>
        <taxon>Cytophagales</taxon>
        <taxon>Hymenobacteraceae</taxon>
        <taxon>Hymenobacter</taxon>
    </lineage>
</organism>
<reference evidence="2" key="1">
    <citation type="journal article" date="2019" name="Int. J. Syst. Evol. Microbiol.">
        <title>The Global Catalogue of Microorganisms (GCM) 10K type strain sequencing project: providing services to taxonomists for standard genome sequencing and annotation.</title>
        <authorList>
            <consortium name="The Broad Institute Genomics Platform"/>
            <consortium name="The Broad Institute Genome Sequencing Center for Infectious Disease"/>
            <person name="Wu L."/>
            <person name="Ma J."/>
        </authorList>
    </citation>
    <scope>NUCLEOTIDE SEQUENCE [LARGE SCALE GENOMIC DNA]</scope>
    <source>
        <strain evidence="2">JCM 19635</strain>
    </source>
</reference>
<proteinExistence type="predicted"/>
<evidence type="ECO:0000313" key="2">
    <source>
        <dbReference type="Proteomes" id="UP001596513"/>
    </source>
</evidence>
<evidence type="ECO:0000313" key="1">
    <source>
        <dbReference type="EMBL" id="MFC7668272.1"/>
    </source>
</evidence>
<evidence type="ECO:0008006" key="3">
    <source>
        <dbReference type="Google" id="ProtNLM"/>
    </source>
</evidence>
<dbReference type="Proteomes" id="UP001596513">
    <property type="component" value="Unassembled WGS sequence"/>
</dbReference>
<comment type="caution">
    <text evidence="1">The sequence shown here is derived from an EMBL/GenBank/DDBJ whole genome shotgun (WGS) entry which is preliminary data.</text>
</comment>